<proteinExistence type="predicted"/>
<reference evidence="1" key="3">
    <citation type="submission" date="2022-01" db="UniProtKB">
        <authorList>
            <consortium name="EnsemblPlants"/>
        </authorList>
    </citation>
    <scope>IDENTIFICATION</scope>
    <source>
        <strain evidence="1">subsp. vulgare</strain>
    </source>
</reference>
<dbReference type="AlphaFoldDB" id="A0A8I6XMZ7"/>
<dbReference type="InterPro" id="IPR035513">
    <property type="entry name" value="Invertase/methylesterase_inhib"/>
</dbReference>
<evidence type="ECO:0000313" key="1">
    <source>
        <dbReference type="EnsemblPlants" id="HORVU.MOREX.r3.3HG0219030.1.CDS1"/>
    </source>
</evidence>
<dbReference type="Gene3D" id="1.20.140.40">
    <property type="entry name" value="Invertase/pectin methylesterase inhibitor family protein"/>
    <property type="match status" value="1"/>
</dbReference>
<dbReference type="EnsemblPlants" id="HORVU.MOREX.r3.3HG0219030.1">
    <property type="protein sequence ID" value="HORVU.MOREX.r3.3HG0219030.1.CDS1"/>
    <property type="gene ID" value="HORVU.MOREX.r3.3HG0219030"/>
</dbReference>
<reference evidence="1" key="2">
    <citation type="submission" date="2020-10" db="EMBL/GenBank/DDBJ databases">
        <authorList>
            <person name="Scholz U."/>
            <person name="Mascher M."/>
            <person name="Fiebig A."/>
        </authorList>
    </citation>
    <scope>NUCLEOTIDE SEQUENCE [LARGE SCALE GENOMIC DNA]</scope>
    <source>
        <strain evidence="1">cv. Morex</strain>
    </source>
</reference>
<accession>A0A8I6XMZ7</accession>
<dbReference type="SMR" id="A0A8I6XMZ7"/>
<name>A0A8I6XMZ7_HORVV</name>
<sequence length="118" mass="13102">MTWPAPLWKIVTDTIKKNAEVIKNLGDKYRGMPEGSMWDVCVMVHDIAAGQLEIDARPSFNRGDYAYASDVVSVVKGVGDACENAFKEVHRKSPLTDMDRQTTERCGVAIDLLITNSK</sequence>
<dbReference type="Gramene" id="HORVU.MOREX.r3.3HG0219030.1">
    <property type="protein sequence ID" value="HORVU.MOREX.r3.3HG0219030.1.CDS1"/>
    <property type="gene ID" value="HORVU.MOREX.r3.3HG0219030"/>
</dbReference>
<dbReference type="Proteomes" id="UP000011116">
    <property type="component" value="Chromosome 3H"/>
</dbReference>
<reference evidence="2" key="1">
    <citation type="journal article" date="2012" name="Nature">
        <title>A physical, genetic and functional sequence assembly of the barley genome.</title>
        <authorList>
            <consortium name="The International Barley Genome Sequencing Consortium"/>
            <person name="Mayer K.F."/>
            <person name="Waugh R."/>
            <person name="Brown J.W."/>
            <person name="Schulman A."/>
            <person name="Langridge P."/>
            <person name="Platzer M."/>
            <person name="Fincher G.B."/>
            <person name="Muehlbauer G.J."/>
            <person name="Sato K."/>
            <person name="Close T.J."/>
            <person name="Wise R.P."/>
            <person name="Stein N."/>
        </authorList>
    </citation>
    <scope>NUCLEOTIDE SEQUENCE [LARGE SCALE GENOMIC DNA]</scope>
    <source>
        <strain evidence="2">cv. Morex</strain>
    </source>
</reference>
<evidence type="ECO:0000313" key="2">
    <source>
        <dbReference type="Proteomes" id="UP000011116"/>
    </source>
</evidence>
<organism evidence="1 2">
    <name type="scientific">Hordeum vulgare subsp. vulgare</name>
    <name type="common">Domesticated barley</name>
    <dbReference type="NCBI Taxonomy" id="112509"/>
    <lineage>
        <taxon>Eukaryota</taxon>
        <taxon>Viridiplantae</taxon>
        <taxon>Streptophyta</taxon>
        <taxon>Embryophyta</taxon>
        <taxon>Tracheophyta</taxon>
        <taxon>Spermatophyta</taxon>
        <taxon>Magnoliopsida</taxon>
        <taxon>Liliopsida</taxon>
        <taxon>Poales</taxon>
        <taxon>Poaceae</taxon>
        <taxon>BOP clade</taxon>
        <taxon>Pooideae</taxon>
        <taxon>Triticodae</taxon>
        <taxon>Triticeae</taxon>
        <taxon>Hordeinae</taxon>
        <taxon>Hordeum</taxon>
    </lineage>
</organism>
<keyword evidence="2" id="KW-1185">Reference proteome</keyword>
<protein>
    <submittedName>
        <fullName evidence="1">Uncharacterized protein</fullName>
    </submittedName>
</protein>
<dbReference type="SUPFAM" id="SSF101148">
    <property type="entry name" value="Plant invertase/pectin methylesterase inhibitor"/>
    <property type="match status" value="1"/>
</dbReference>